<dbReference type="PROSITE" id="PS51366">
    <property type="entry name" value="MI"/>
    <property type="match status" value="1"/>
</dbReference>
<evidence type="ECO:0000313" key="6">
    <source>
        <dbReference type="EMBL" id="CCO14799.1"/>
    </source>
</evidence>
<proteinExistence type="inferred from homology"/>
<dbReference type="PANTHER" id="PTHR18034:SF4">
    <property type="entry name" value="NUCLEOLAR MIF4G DOMAIN-CONTAINING PROTEIN 1"/>
    <property type="match status" value="1"/>
</dbReference>
<dbReference type="SUPFAM" id="SSF48371">
    <property type="entry name" value="ARM repeat"/>
    <property type="match status" value="1"/>
</dbReference>
<dbReference type="GO" id="GO:0042274">
    <property type="term" value="P:ribosomal small subunit biogenesis"/>
    <property type="evidence" value="ECO:0007669"/>
    <property type="project" value="TreeGrafter"/>
</dbReference>
<evidence type="ECO:0000256" key="1">
    <source>
        <dbReference type="ARBA" id="ARBA00004604"/>
    </source>
</evidence>
<feature type="compositionally biased region" description="Acidic residues" evidence="4">
    <location>
        <begin position="248"/>
        <end position="287"/>
    </location>
</feature>
<feature type="region of interest" description="Disordered" evidence="4">
    <location>
        <begin position="232"/>
        <end position="287"/>
    </location>
</feature>
<accession>K8EAN6</accession>
<dbReference type="SMART" id="SM00543">
    <property type="entry name" value="MIF4G"/>
    <property type="match status" value="1"/>
</dbReference>
<dbReference type="GeneID" id="19017232"/>
<feature type="domain" description="MI" evidence="5">
    <location>
        <begin position="655"/>
        <end position="777"/>
    </location>
</feature>
<dbReference type="PANTHER" id="PTHR18034">
    <property type="entry name" value="CELL CYCLE CONTROL PROTEIN CWF22-RELATED"/>
    <property type="match status" value="1"/>
</dbReference>
<dbReference type="Proteomes" id="UP000198341">
    <property type="component" value="Chromosome 2"/>
</dbReference>
<dbReference type="GO" id="GO:0005730">
    <property type="term" value="C:nucleolus"/>
    <property type="evidence" value="ECO:0007669"/>
    <property type="project" value="UniProtKB-SubCell"/>
</dbReference>
<dbReference type="eggNOG" id="KOG2141">
    <property type="taxonomic scope" value="Eukaryota"/>
</dbReference>
<feature type="compositionally biased region" description="Basic residues" evidence="4">
    <location>
        <begin position="18"/>
        <end position="27"/>
    </location>
</feature>
<name>K8EAN6_9CHLO</name>
<evidence type="ECO:0000256" key="2">
    <source>
        <dbReference type="ARBA" id="ARBA00006856"/>
    </source>
</evidence>
<dbReference type="InterPro" id="IPR003890">
    <property type="entry name" value="MIF4G-like_typ-3"/>
</dbReference>
<evidence type="ECO:0000256" key="4">
    <source>
        <dbReference type="SAM" id="MobiDB-lite"/>
    </source>
</evidence>
<sequence>MPKTPPSLRGGGGGKGGFRGKKKKKSKGPQLPKYVQEQLASREKAAEAESSDGFGSANFRFRGKKSDVDGGGFEVDDHDDDEKDGKEYGRRQRGGFEGLGGRSSSLSRKQKRAEMKHEKKMNKKRRFETLSAKKTKTKAKATLPAKRDDEKTKTKKKKKEKTAPLEKESKSKKNTGKEKKMAPADGARGVGGMRQSLLDAYKEDEFNAKQLEKKMGKKKIEDGLDLFIEGLPGLELLGGGGGGGSSGSDDESEEDDSDDAMSEEEEYSSSSEEEDEEQEEDEEDEDALEAAHANFMPSATKYVPPAQRAAMKAAAEAATATENYNKIKKSKTARDIDDPSFETQRRIIRGLLNRLGEANVANIVAEISAVAREHPRKTVGDCVSEELVRKALAEGPKASESYCAAIACLVAGCSGEIGPEFAARFAANVCEQFERERLNDESSRPASNLALCLAKLYNIGLFPSSVVYGCLISLAKTLSEMDAGLTLTILKVSGGKLRGEDPVGMKSYIDALSETARALKIKNGAAEGGGVGGLSKRARLTLELVLDLKNNKVSKSESDASGKDQYGIPIALSRWVKTANRVGEVTVALRALTYDILTNNALEKTGNWWLPEAAGTEEWFKKRNAERSSNANNDGVDGNETQLLQLAKKMRMNTETRRAIFCVVMSSEDYADCLERLLKLPLSGQGDREIVRVILECCLQEKAFNPYYAILTSKLVERQKRHRLTLRLCIQDQLKEIKSGENEETSSVRRVANLAKFFAHTVASNALGVNALRILEMSEFENMNSRINLFNRLFCRAILEDRQRTAKIDLLFAKLREKKEYNDLARDFARTFTSREITRGVEDEAARKRIRGRGLALKQVITEQHQRFATREEQR</sequence>
<dbReference type="KEGG" id="bpg:Bathy02g01180"/>
<feature type="compositionally biased region" description="Basic and acidic residues" evidence="4">
    <location>
        <begin position="161"/>
        <end position="182"/>
    </location>
</feature>
<dbReference type="GO" id="GO:0003723">
    <property type="term" value="F:RNA binding"/>
    <property type="evidence" value="ECO:0007669"/>
    <property type="project" value="InterPro"/>
</dbReference>
<dbReference type="InterPro" id="IPR003891">
    <property type="entry name" value="Initiation_fac_eIF4g_MI"/>
</dbReference>
<gene>
    <name evidence="6" type="ORF">Bathy02g01180</name>
</gene>
<keyword evidence="7" id="KW-1185">Reference proteome</keyword>
<reference evidence="6 7" key="1">
    <citation type="submission" date="2011-10" db="EMBL/GenBank/DDBJ databases">
        <authorList>
            <person name="Genoscope - CEA"/>
        </authorList>
    </citation>
    <scope>NUCLEOTIDE SEQUENCE [LARGE SCALE GENOMIC DNA]</scope>
    <source>
        <strain evidence="6 7">RCC 1105</strain>
    </source>
</reference>
<evidence type="ECO:0000259" key="5">
    <source>
        <dbReference type="PROSITE" id="PS51366"/>
    </source>
</evidence>
<feature type="region of interest" description="Disordered" evidence="4">
    <location>
        <begin position="1"/>
        <end position="196"/>
    </location>
</feature>
<comment type="subcellular location">
    <subcellularLocation>
        <location evidence="1">Nucleus</location>
        <location evidence="1">Nucleolus</location>
    </subcellularLocation>
</comment>
<dbReference type="EMBL" id="FO082277">
    <property type="protein sequence ID" value="CCO14799.1"/>
    <property type="molecule type" value="Genomic_DNA"/>
</dbReference>
<comment type="similarity">
    <text evidence="2">Belongs to the CWC22 family.</text>
</comment>
<keyword evidence="3" id="KW-0539">Nucleus</keyword>
<evidence type="ECO:0000313" key="7">
    <source>
        <dbReference type="Proteomes" id="UP000198341"/>
    </source>
</evidence>
<evidence type="ECO:0000256" key="3">
    <source>
        <dbReference type="ARBA" id="ARBA00023242"/>
    </source>
</evidence>
<feature type="compositionally biased region" description="Gly residues" evidence="4">
    <location>
        <begin position="236"/>
        <end position="246"/>
    </location>
</feature>
<dbReference type="Gene3D" id="1.25.40.180">
    <property type="match status" value="1"/>
</dbReference>
<protein>
    <recommendedName>
        <fullName evidence="5">MI domain-containing protein</fullName>
    </recommendedName>
</protein>
<dbReference type="STRING" id="41875.K8EAN6"/>
<dbReference type="SMART" id="SM00544">
    <property type="entry name" value="MA3"/>
    <property type="match status" value="1"/>
</dbReference>
<dbReference type="InterPro" id="IPR050781">
    <property type="entry name" value="CWC22_splicing_factor"/>
</dbReference>
<dbReference type="Pfam" id="PF02854">
    <property type="entry name" value="MIF4G"/>
    <property type="match status" value="1"/>
</dbReference>
<dbReference type="AlphaFoldDB" id="K8EAN6"/>
<dbReference type="InterPro" id="IPR016024">
    <property type="entry name" value="ARM-type_fold"/>
</dbReference>
<dbReference type="RefSeq" id="XP_007514559.1">
    <property type="nucleotide sequence ID" value="XM_007514497.1"/>
</dbReference>
<organism evidence="6 7">
    <name type="scientific">Bathycoccus prasinos</name>
    <dbReference type="NCBI Taxonomy" id="41875"/>
    <lineage>
        <taxon>Eukaryota</taxon>
        <taxon>Viridiplantae</taxon>
        <taxon>Chlorophyta</taxon>
        <taxon>Mamiellophyceae</taxon>
        <taxon>Mamiellales</taxon>
        <taxon>Bathycoccaceae</taxon>
        <taxon>Bathycoccus</taxon>
    </lineage>
</organism>
<dbReference type="OrthoDB" id="10260961at2759"/>
<dbReference type="Pfam" id="PF02847">
    <property type="entry name" value="MA3"/>
    <property type="match status" value="1"/>
</dbReference>